<comment type="similarity">
    <text evidence="2 8">Belongs to the cytochrome P450 family.</text>
</comment>
<dbReference type="GO" id="GO:0016712">
    <property type="term" value="F:oxidoreductase activity, acting on paired donors, with incorporation or reduction of molecular oxygen, reduced flavin or flavoprotein as one donor, and incorporation of one atom of oxygen"/>
    <property type="evidence" value="ECO:0007669"/>
    <property type="project" value="TreeGrafter"/>
</dbReference>
<dbReference type="InterPro" id="IPR050182">
    <property type="entry name" value="Cytochrome_P450_fam2"/>
</dbReference>
<evidence type="ECO:0000256" key="7">
    <source>
        <dbReference type="PIRSR" id="PIRSR602401-1"/>
    </source>
</evidence>
<dbReference type="GO" id="GO:0006082">
    <property type="term" value="P:organic acid metabolic process"/>
    <property type="evidence" value="ECO:0007669"/>
    <property type="project" value="TreeGrafter"/>
</dbReference>
<dbReference type="InterPro" id="IPR001128">
    <property type="entry name" value="Cyt_P450"/>
</dbReference>
<dbReference type="GO" id="GO:0005506">
    <property type="term" value="F:iron ion binding"/>
    <property type="evidence" value="ECO:0007669"/>
    <property type="project" value="InterPro"/>
</dbReference>
<keyword evidence="3 7" id="KW-0479">Metal-binding</keyword>
<keyword evidence="7 8" id="KW-0349">Heme</keyword>
<dbReference type="GO" id="GO:0006805">
    <property type="term" value="P:xenobiotic metabolic process"/>
    <property type="evidence" value="ECO:0007669"/>
    <property type="project" value="TreeGrafter"/>
</dbReference>
<keyword evidence="4 8" id="KW-0560">Oxidoreductase</keyword>
<keyword evidence="6 8" id="KW-0503">Monooxygenase</keyword>
<reference evidence="9" key="1">
    <citation type="submission" date="2022-03" db="EMBL/GenBank/DDBJ databases">
        <authorList>
            <person name="Martin C."/>
        </authorList>
    </citation>
    <scope>NUCLEOTIDE SEQUENCE</scope>
</reference>
<comment type="cofactor">
    <cofactor evidence="1 7">
        <name>heme</name>
        <dbReference type="ChEBI" id="CHEBI:30413"/>
    </cofactor>
</comment>
<sequence>MSVFGALFYVISNNITPIFVCVAIFLLARWLTQPKDPWILPPGPFAWPIIGNLNKIMPKEGDNSGARRVLEIARQYKTDILSFKIGSTQAIVLRKFADVKEAFSKDEFTFVNPTGPVKFIAPGIIGTDGAQWKEQRRFALSTLRDFGLGKNKAQDIIQEELQKVVETFNERGGQPFNSKTLICNMVSNIICSLIFGHRFDYDDKTFQRILFCSDQIMNSSMRYIILGYLLPIWIKNIIPGDLFRIEYAKSLMSEIKRDIILKKYKEHVAHYSDDESRDYMDAFIKEMKTHKSKGKEHWFTEEQLLDNVVDLFFAGTDTSTTIIRWLFLYMANYQEIQEQVRAEIQDVLGDGRLPTMTDKQNMPFTEATILEVMRKQPVAELLYTRHTSDDATEFKGFLLPPRTLVIPNIYAIMNDPDHWTEPEKFNPLRFIGEDGQMIKDDHVLSFSIGKRQCLGEPLARMELFLFFVGIMQKFRIEIPPGREAPLKVELGSGVDTPVISELCFIGIE</sequence>
<dbReference type="EMBL" id="CAIIXF020000003">
    <property type="protein sequence ID" value="CAH1779476.1"/>
    <property type="molecule type" value="Genomic_DNA"/>
</dbReference>
<dbReference type="GO" id="GO:0020037">
    <property type="term" value="F:heme binding"/>
    <property type="evidence" value="ECO:0007669"/>
    <property type="project" value="InterPro"/>
</dbReference>
<evidence type="ECO:0000256" key="2">
    <source>
        <dbReference type="ARBA" id="ARBA00010617"/>
    </source>
</evidence>
<evidence type="ECO:0000256" key="5">
    <source>
        <dbReference type="ARBA" id="ARBA00023004"/>
    </source>
</evidence>
<protein>
    <submittedName>
        <fullName evidence="9">Uncharacterized protein</fullName>
    </submittedName>
</protein>
<name>A0A8J1TVA5_OWEFU</name>
<evidence type="ECO:0000256" key="8">
    <source>
        <dbReference type="RuleBase" id="RU000461"/>
    </source>
</evidence>
<comment type="caution">
    <text evidence="9">The sequence shown here is derived from an EMBL/GenBank/DDBJ whole genome shotgun (WGS) entry which is preliminary data.</text>
</comment>
<dbReference type="PRINTS" id="PR00463">
    <property type="entry name" value="EP450I"/>
</dbReference>
<dbReference type="Proteomes" id="UP000749559">
    <property type="component" value="Unassembled WGS sequence"/>
</dbReference>
<dbReference type="GO" id="GO:0005737">
    <property type="term" value="C:cytoplasm"/>
    <property type="evidence" value="ECO:0007669"/>
    <property type="project" value="TreeGrafter"/>
</dbReference>
<evidence type="ECO:0000313" key="10">
    <source>
        <dbReference type="Proteomes" id="UP000749559"/>
    </source>
</evidence>
<dbReference type="InterPro" id="IPR017972">
    <property type="entry name" value="Cyt_P450_CS"/>
</dbReference>
<evidence type="ECO:0000256" key="3">
    <source>
        <dbReference type="ARBA" id="ARBA00022723"/>
    </source>
</evidence>
<gene>
    <name evidence="9" type="ORF">OFUS_LOCUS6282</name>
</gene>
<dbReference type="PRINTS" id="PR00385">
    <property type="entry name" value="P450"/>
</dbReference>
<keyword evidence="10" id="KW-1185">Reference proteome</keyword>
<evidence type="ECO:0000313" key="9">
    <source>
        <dbReference type="EMBL" id="CAH1779476.1"/>
    </source>
</evidence>
<dbReference type="Pfam" id="PF00067">
    <property type="entry name" value="p450"/>
    <property type="match status" value="1"/>
</dbReference>
<organism evidence="9 10">
    <name type="scientific">Owenia fusiformis</name>
    <name type="common">Polychaete worm</name>
    <dbReference type="NCBI Taxonomy" id="6347"/>
    <lineage>
        <taxon>Eukaryota</taxon>
        <taxon>Metazoa</taxon>
        <taxon>Spiralia</taxon>
        <taxon>Lophotrochozoa</taxon>
        <taxon>Annelida</taxon>
        <taxon>Polychaeta</taxon>
        <taxon>Sedentaria</taxon>
        <taxon>Canalipalpata</taxon>
        <taxon>Sabellida</taxon>
        <taxon>Oweniida</taxon>
        <taxon>Oweniidae</taxon>
        <taxon>Owenia</taxon>
    </lineage>
</organism>
<dbReference type="SUPFAM" id="SSF48264">
    <property type="entry name" value="Cytochrome P450"/>
    <property type="match status" value="1"/>
</dbReference>
<dbReference type="InterPro" id="IPR002401">
    <property type="entry name" value="Cyt_P450_E_grp-I"/>
</dbReference>
<evidence type="ECO:0000256" key="4">
    <source>
        <dbReference type="ARBA" id="ARBA00023002"/>
    </source>
</evidence>
<dbReference type="PROSITE" id="PS00086">
    <property type="entry name" value="CYTOCHROME_P450"/>
    <property type="match status" value="1"/>
</dbReference>
<dbReference type="InterPro" id="IPR036396">
    <property type="entry name" value="Cyt_P450_sf"/>
</dbReference>
<dbReference type="OrthoDB" id="1055148at2759"/>
<dbReference type="PANTHER" id="PTHR24300">
    <property type="entry name" value="CYTOCHROME P450 508A4-RELATED"/>
    <property type="match status" value="1"/>
</dbReference>
<dbReference type="GO" id="GO:0008395">
    <property type="term" value="F:steroid hydroxylase activity"/>
    <property type="evidence" value="ECO:0007669"/>
    <property type="project" value="TreeGrafter"/>
</dbReference>
<dbReference type="PANTHER" id="PTHR24300:SF397">
    <property type="entry name" value="CYTOCHROME P450 2U1"/>
    <property type="match status" value="1"/>
</dbReference>
<evidence type="ECO:0000256" key="6">
    <source>
        <dbReference type="ARBA" id="ARBA00023033"/>
    </source>
</evidence>
<keyword evidence="5 7" id="KW-0408">Iron</keyword>
<accession>A0A8J1TVA5</accession>
<dbReference type="AlphaFoldDB" id="A0A8J1TVA5"/>
<feature type="binding site" description="axial binding residue" evidence="7">
    <location>
        <position position="453"/>
    </location>
    <ligand>
        <name>heme</name>
        <dbReference type="ChEBI" id="CHEBI:30413"/>
    </ligand>
    <ligandPart>
        <name>Fe</name>
        <dbReference type="ChEBI" id="CHEBI:18248"/>
    </ligandPart>
</feature>
<dbReference type="Gene3D" id="1.10.630.10">
    <property type="entry name" value="Cytochrome P450"/>
    <property type="match status" value="1"/>
</dbReference>
<evidence type="ECO:0000256" key="1">
    <source>
        <dbReference type="ARBA" id="ARBA00001971"/>
    </source>
</evidence>
<proteinExistence type="inferred from homology"/>
<dbReference type="FunFam" id="1.10.630.10:FF:000036">
    <property type="entry name" value="CYtochrome P450 family"/>
    <property type="match status" value="1"/>
</dbReference>